<protein>
    <submittedName>
        <fullName evidence="3">Amidohydrolase family protein</fullName>
    </submittedName>
</protein>
<keyword evidence="4" id="KW-1185">Reference proteome</keyword>
<dbReference type="RefSeq" id="WP_313271491.1">
    <property type="nucleotide sequence ID" value="NZ_JASXSX010000001.1"/>
</dbReference>
<dbReference type="InterPro" id="IPR006680">
    <property type="entry name" value="Amidohydro-rel"/>
</dbReference>
<dbReference type="SUPFAM" id="SSF51556">
    <property type="entry name" value="Metallo-dependent hydrolases"/>
    <property type="match status" value="1"/>
</dbReference>
<evidence type="ECO:0000256" key="1">
    <source>
        <dbReference type="ARBA" id="ARBA00023239"/>
    </source>
</evidence>
<evidence type="ECO:0000259" key="2">
    <source>
        <dbReference type="Pfam" id="PF04909"/>
    </source>
</evidence>
<dbReference type="InterPro" id="IPR032466">
    <property type="entry name" value="Metal_Hydrolase"/>
</dbReference>
<dbReference type="Pfam" id="PF04909">
    <property type="entry name" value="Amidohydro_2"/>
    <property type="match status" value="1"/>
</dbReference>
<dbReference type="PANTHER" id="PTHR21240:SF28">
    <property type="entry name" value="ISO-OROTATE DECARBOXYLASE (EUROFUNG)"/>
    <property type="match status" value="1"/>
</dbReference>
<dbReference type="InterPro" id="IPR032465">
    <property type="entry name" value="ACMSD"/>
</dbReference>
<dbReference type="Gene3D" id="3.20.20.140">
    <property type="entry name" value="Metal-dependent hydrolases"/>
    <property type="match status" value="1"/>
</dbReference>
<dbReference type="Proteomes" id="UP001247542">
    <property type="component" value="Unassembled WGS sequence"/>
</dbReference>
<accession>A0ABU3I8K0</accession>
<sequence>MTVNDTLAIDTHAHVYPARYLDMLEQAGVDPDTTAIARGMNADSSDEDMRTRLQWMDKAGVEQQVLAVTPQVPADAQTAQWINDEYARLIDTYPGRFHAYGALPLPDVEAALAELPHVFERGFLGVSLPTVFRDGTTLDDESFAPIWTQLNDRHAVVNIHPTGYGVCSPLIADKGLAWVNGAPVEDATATLHLLKAGIPGKYPNIRFHIAHLGGDLAFMFQRIEDNYTDWDAFPASPQETLRTFYFDAANFYEPALRLAVESYGDTQILGGSDHPYFQEDKYVRAFNYVRQAKLPEEQRNSILRTNAQRLYQLD</sequence>
<dbReference type="EMBL" id="JASXSX010000001">
    <property type="protein sequence ID" value="MDT3766518.1"/>
    <property type="molecule type" value="Genomic_DNA"/>
</dbReference>
<feature type="domain" description="Amidohydrolase-related" evidence="2">
    <location>
        <begin position="9"/>
        <end position="313"/>
    </location>
</feature>
<name>A0ABU3I8K0_9ACTO</name>
<evidence type="ECO:0000313" key="3">
    <source>
        <dbReference type="EMBL" id="MDT3766518.1"/>
    </source>
</evidence>
<organism evidence="3 4">
    <name type="scientific">Gleimia hominis</name>
    <dbReference type="NCBI Taxonomy" id="595468"/>
    <lineage>
        <taxon>Bacteria</taxon>
        <taxon>Bacillati</taxon>
        <taxon>Actinomycetota</taxon>
        <taxon>Actinomycetes</taxon>
        <taxon>Actinomycetales</taxon>
        <taxon>Actinomycetaceae</taxon>
        <taxon>Gleimia</taxon>
    </lineage>
</organism>
<keyword evidence="1" id="KW-0456">Lyase</keyword>
<dbReference type="PANTHER" id="PTHR21240">
    <property type="entry name" value="2-AMINO-3-CARBOXYLMUCONATE-6-SEMIALDEHYDE DECARBOXYLASE"/>
    <property type="match status" value="1"/>
</dbReference>
<reference evidence="3 4" key="1">
    <citation type="submission" date="2023-06" db="EMBL/GenBank/DDBJ databases">
        <title>Draft genome sequence of Gleimia hominis type strain CCUG 57540T.</title>
        <authorList>
            <person name="Salva-Serra F."/>
            <person name="Cardew S."/>
            <person name="Jensie Markopoulos S."/>
            <person name="Ohlen M."/>
            <person name="Inganas E."/>
            <person name="Svensson-Stadler L."/>
            <person name="Moore E.R.B."/>
        </authorList>
    </citation>
    <scope>NUCLEOTIDE SEQUENCE [LARGE SCALE GENOMIC DNA]</scope>
    <source>
        <strain evidence="3 4">CCUG 57540</strain>
    </source>
</reference>
<comment type="caution">
    <text evidence="3">The sequence shown here is derived from an EMBL/GenBank/DDBJ whole genome shotgun (WGS) entry which is preliminary data.</text>
</comment>
<evidence type="ECO:0000313" key="4">
    <source>
        <dbReference type="Proteomes" id="UP001247542"/>
    </source>
</evidence>
<proteinExistence type="predicted"/>
<gene>
    <name evidence="3" type="ORF">QS713_00310</name>
</gene>